<dbReference type="EMBL" id="CBSZ010000029">
    <property type="protein sequence ID" value="CDH22564.1"/>
    <property type="molecule type" value="Genomic_DNA"/>
</dbReference>
<dbReference type="HOGENOM" id="CLU_3335011_0_0_6"/>
<evidence type="ECO:0000313" key="1">
    <source>
        <dbReference type="EMBL" id="CDH22564.1"/>
    </source>
</evidence>
<organism evidence="1 2">
    <name type="scientific">Xenorhabdus bovienii str. kraussei Becker Underwood</name>
    <dbReference type="NCBI Taxonomy" id="1398204"/>
    <lineage>
        <taxon>Bacteria</taxon>
        <taxon>Pseudomonadati</taxon>
        <taxon>Pseudomonadota</taxon>
        <taxon>Gammaproteobacteria</taxon>
        <taxon>Enterobacterales</taxon>
        <taxon>Morganellaceae</taxon>
        <taxon>Xenorhabdus</taxon>
    </lineage>
</organism>
<comment type="caution">
    <text evidence="1">The sequence shown here is derived from an EMBL/GenBank/DDBJ whole genome shotgun (WGS) entry which is preliminary data.</text>
</comment>
<reference evidence="1" key="1">
    <citation type="submission" date="2013-07" db="EMBL/GenBank/DDBJ databases">
        <title>Sub-species coevolution in mutualistic symbiosis.</title>
        <authorList>
            <person name="Murfin K."/>
            <person name="Klassen J."/>
            <person name="Lee M."/>
            <person name="Forst S."/>
            <person name="Stock P."/>
            <person name="Goodrich-Blair H."/>
        </authorList>
    </citation>
    <scope>NUCLEOTIDE SEQUENCE [LARGE SCALE GENOMIC DNA]</scope>
    <source>
        <strain evidence="1">Kraussei Becker Underwood</strain>
    </source>
</reference>
<sequence>MNKKSIAQGFISDELWQKIEPLLPPHKTHHPLGHAPNS</sequence>
<dbReference type="Proteomes" id="UP000028493">
    <property type="component" value="Unassembled WGS sequence"/>
</dbReference>
<gene>
    <name evidence="1" type="ORF">XBKB1_1240001</name>
</gene>
<evidence type="ECO:0000313" key="2">
    <source>
        <dbReference type="Proteomes" id="UP000028493"/>
    </source>
</evidence>
<dbReference type="AlphaFoldDB" id="A0A077PRR7"/>
<accession>A0A077PRR7</accession>
<name>A0A077PRR7_XENBV</name>
<proteinExistence type="predicted"/>
<protein>
    <submittedName>
        <fullName evidence="1">Transposase</fullName>
    </submittedName>
</protein>